<evidence type="ECO:0000313" key="4">
    <source>
        <dbReference type="Proteomes" id="UP000240760"/>
    </source>
</evidence>
<proteinExistence type="predicted"/>
<name>A0A2T4BWW9_TRILO</name>
<dbReference type="Proteomes" id="UP000240760">
    <property type="component" value="Unassembled WGS sequence"/>
</dbReference>
<gene>
    <name evidence="3" type="ORF">M440DRAFT_1338678</name>
</gene>
<feature type="region of interest" description="Disordered" evidence="1">
    <location>
        <begin position="560"/>
        <end position="653"/>
    </location>
</feature>
<feature type="compositionally biased region" description="Basic and acidic residues" evidence="1">
    <location>
        <begin position="238"/>
        <end position="248"/>
    </location>
</feature>
<dbReference type="GO" id="GO:0005634">
    <property type="term" value="C:nucleus"/>
    <property type="evidence" value="ECO:0007669"/>
    <property type="project" value="TreeGrafter"/>
</dbReference>
<organism evidence="3 4">
    <name type="scientific">Trichoderma longibrachiatum ATCC 18648</name>
    <dbReference type="NCBI Taxonomy" id="983965"/>
    <lineage>
        <taxon>Eukaryota</taxon>
        <taxon>Fungi</taxon>
        <taxon>Dikarya</taxon>
        <taxon>Ascomycota</taxon>
        <taxon>Pezizomycotina</taxon>
        <taxon>Sordariomycetes</taxon>
        <taxon>Hypocreomycetidae</taxon>
        <taxon>Hypocreales</taxon>
        <taxon>Hypocreaceae</taxon>
        <taxon>Trichoderma</taxon>
    </lineage>
</organism>
<dbReference type="STRING" id="983965.A0A2T4BWW9"/>
<dbReference type="OrthoDB" id="1751210at2759"/>
<evidence type="ECO:0000256" key="1">
    <source>
        <dbReference type="SAM" id="MobiDB-lite"/>
    </source>
</evidence>
<feature type="compositionally biased region" description="Polar residues" evidence="1">
    <location>
        <begin position="257"/>
        <end position="272"/>
    </location>
</feature>
<evidence type="ECO:0000259" key="2">
    <source>
        <dbReference type="Pfam" id="PF23305"/>
    </source>
</evidence>
<sequence>MSTAKFQSPSYRLFEPGFVTNKPIIVDVDNEFGSPETLTLRYEEAVQAAQRGDLNRDSPPSEFSMAAYGKAQLPSMNGYDTTRYQDASYGPYSTQSFSAQQTEKFAQMNQQAYAGNNGVAQYMPPGLSVVSCEPLAGVSGTKVHLKISSSEDLFSLSSTQPFMLFGTMKCPVSLTRDPLDNSGFVYSCSVDAPQPVVTGSNHSVPLSFVVEALGGGDMSRTTFVGTFQYLEGSEDDITRTDKLSKDDTSTPAADLDQVSSSPKTEAASSAATNTYEYPQQQSQYGNAFPQTNSADMITTTYRASSSFTDPHYHQHHRRSHGGWAGSGYGSTLTRTSTAFDPIAISGRSAGHHLPIPSSGNSGTPQLVRTSTITNASGNGAYHPMSLYTSKAQLKIHGKLSEMARDWTQEEWDNRRRIVMFKKAQNGAVLSVSFKPVAVNERPTNSICISCIWWAEKSECYVTSVDTIHLLEQLVAAPNRFSVEEKNRIRRNLEGFHPSTVSKAKPESEEFFKIIMAFPHPKPRNIEKDVKVFPWTALEPALKKIIGKYSASPSSILTPVSTSSFAPPSHHQGLESSHHGLSSQHGDAHGQYPMHSAYGSAHHEAIPSPRSQATWGPASAYPTSTARGLSPTLRTHHSPQQTSSMRINTSTSQLPAVSAYDTRGVAASPYGTPGLHTPISHHTATATPPRWDTAPSTYTDSGYPGLTSHQQATGGPSVYGTSAYGDGPQRA</sequence>
<feature type="compositionally biased region" description="Polar residues" evidence="1">
    <location>
        <begin position="637"/>
        <end position="653"/>
    </location>
</feature>
<dbReference type="Pfam" id="PF23305">
    <property type="entry name" value="DUF7082"/>
    <property type="match status" value="1"/>
</dbReference>
<feature type="domain" description="DUF7082" evidence="2">
    <location>
        <begin position="390"/>
        <end position="545"/>
    </location>
</feature>
<dbReference type="PANTHER" id="PTHR39463:SF1">
    <property type="entry name" value="MEDUSA"/>
    <property type="match status" value="1"/>
</dbReference>
<feature type="region of interest" description="Disordered" evidence="1">
    <location>
        <begin position="667"/>
        <end position="730"/>
    </location>
</feature>
<feature type="region of interest" description="Disordered" evidence="1">
    <location>
        <begin position="238"/>
        <end position="272"/>
    </location>
</feature>
<protein>
    <recommendedName>
        <fullName evidence="2">DUF7082 domain-containing protein</fullName>
    </recommendedName>
</protein>
<dbReference type="EMBL" id="KZ679137">
    <property type="protein sequence ID" value="PTB73754.1"/>
    <property type="molecule type" value="Genomic_DNA"/>
</dbReference>
<dbReference type="PANTHER" id="PTHR39463">
    <property type="entry name" value="MEDUSA"/>
    <property type="match status" value="1"/>
</dbReference>
<dbReference type="InterPro" id="IPR055509">
    <property type="entry name" value="DUF7082"/>
</dbReference>
<evidence type="ECO:0000313" key="3">
    <source>
        <dbReference type="EMBL" id="PTB73754.1"/>
    </source>
</evidence>
<accession>A0A2T4BWW9</accession>
<reference evidence="3 4" key="1">
    <citation type="submission" date="2016-07" db="EMBL/GenBank/DDBJ databases">
        <title>Multiple horizontal gene transfer events from other fungi enriched the ability of initially mycotrophic Trichoderma (Ascomycota) to feed on dead plant biomass.</title>
        <authorList>
            <consortium name="DOE Joint Genome Institute"/>
            <person name="Aerts A."/>
            <person name="Atanasova L."/>
            <person name="Chenthamara K."/>
            <person name="Zhang J."/>
            <person name="Grujic M."/>
            <person name="Henrissat B."/>
            <person name="Kuo A."/>
            <person name="Salamov A."/>
            <person name="Lipzen A."/>
            <person name="Labutti K."/>
            <person name="Barry K."/>
            <person name="Miao Y."/>
            <person name="Rahimi M.J."/>
            <person name="Shen Q."/>
            <person name="Grigoriev I.V."/>
            <person name="Kubicek C.P."/>
            <person name="Druzhinina I.S."/>
        </authorList>
    </citation>
    <scope>NUCLEOTIDE SEQUENCE [LARGE SCALE GENOMIC DNA]</scope>
    <source>
        <strain evidence="3 4">ATCC 18648</strain>
    </source>
</reference>
<keyword evidence="4" id="KW-1185">Reference proteome</keyword>
<dbReference type="AlphaFoldDB" id="A0A2T4BWW9"/>